<evidence type="ECO:0000256" key="6">
    <source>
        <dbReference type="ARBA" id="ARBA00023136"/>
    </source>
</evidence>
<evidence type="ECO:0000313" key="9">
    <source>
        <dbReference type="EMBL" id="EWY41935.1"/>
    </source>
</evidence>
<gene>
    <name evidence="9" type="ORF">N825_18445</name>
</gene>
<dbReference type="InterPro" id="IPR006726">
    <property type="entry name" value="PHBA_efflux_AaeB/fusaric-R"/>
</dbReference>
<feature type="transmembrane region" description="Helical" evidence="8">
    <location>
        <begin position="83"/>
        <end position="101"/>
    </location>
</feature>
<organism evidence="9 10">
    <name type="scientific">Skermanella stibiiresistens SB22</name>
    <dbReference type="NCBI Taxonomy" id="1385369"/>
    <lineage>
        <taxon>Bacteria</taxon>
        <taxon>Pseudomonadati</taxon>
        <taxon>Pseudomonadota</taxon>
        <taxon>Alphaproteobacteria</taxon>
        <taxon>Rhodospirillales</taxon>
        <taxon>Azospirillaceae</taxon>
        <taxon>Skermanella</taxon>
    </lineage>
</organism>
<dbReference type="PANTHER" id="PTHR30509">
    <property type="entry name" value="P-HYDROXYBENZOIC ACID EFFLUX PUMP SUBUNIT-RELATED"/>
    <property type="match status" value="1"/>
</dbReference>
<proteinExistence type="predicted"/>
<evidence type="ECO:0000256" key="5">
    <source>
        <dbReference type="ARBA" id="ARBA00022989"/>
    </source>
</evidence>
<evidence type="ECO:0000256" key="4">
    <source>
        <dbReference type="ARBA" id="ARBA00022692"/>
    </source>
</evidence>
<keyword evidence="10" id="KW-1185">Reference proteome</keyword>
<feature type="transmembrane region" description="Helical" evidence="8">
    <location>
        <begin position="60"/>
        <end position="77"/>
    </location>
</feature>
<dbReference type="GO" id="GO:0022857">
    <property type="term" value="F:transmembrane transporter activity"/>
    <property type="evidence" value="ECO:0007669"/>
    <property type="project" value="InterPro"/>
</dbReference>
<feature type="transmembrane region" description="Helical" evidence="8">
    <location>
        <begin position="9"/>
        <end position="29"/>
    </location>
</feature>
<name>W9H6S5_9PROT</name>
<feature type="transmembrane region" description="Helical" evidence="8">
    <location>
        <begin position="360"/>
        <end position="381"/>
    </location>
</feature>
<evidence type="ECO:0000256" key="2">
    <source>
        <dbReference type="ARBA" id="ARBA00022448"/>
    </source>
</evidence>
<evidence type="ECO:0000256" key="7">
    <source>
        <dbReference type="SAM" id="Coils"/>
    </source>
</evidence>
<dbReference type="RefSeq" id="WP_051511471.1">
    <property type="nucleotide sequence ID" value="NZ_AVFL01000002.1"/>
</dbReference>
<feature type="transmembrane region" description="Helical" evidence="8">
    <location>
        <begin position="387"/>
        <end position="403"/>
    </location>
</feature>
<comment type="subcellular location">
    <subcellularLocation>
        <location evidence="1">Cell membrane</location>
        <topology evidence="1">Multi-pass membrane protein</topology>
    </subcellularLocation>
</comment>
<evidence type="ECO:0000256" key="1">
    <source>
        <dbReference type="ARBA" id="ARBA00004651"/>
    </source>
</evidence>
<keyword evidence="7" id="KW-0175">Coiled coil</keyword>
<feature type="coiled-coil region" evidence="7">
    <location>
        <begin position="221"/>
        <end position="248"/>
    </location>
</feature>
<evidence type="ECO:0000256" key="3">
    <source>
        <dbReference type="ARBA" id="ARBA00022475"/>
    </source>
</evidence>
<keyword evidence="4 8" id="KW-0812">Transmembrane</keyword>
<feature type="transmembrane region" description="Helical" evidence="8">
    <location>
        <begin position="108"/>
        <end position="129"/>
    </location>
</feature>
<comment type="caution">
    <text evidence="9">The sequence shown here is derived from an EMBL/GenBank/DDBJ whole genome shotgun (WGS) entry which is preliminary data.</text>
</comment>
<dbReference type="GO" id="GO:0005886">
    <property type="term" value="C:plasma membrane"/>
    <property type="evidence" value="ECO:0007669"/>
    <property type="project" value="UniProtKB-SubCell"/>
</dbReference>
<keyword evidence="5 8" id="KW-1133">Transmembrane helix</keyword>
<feature type="transmembrane region" description="Helical" evidence="8">
    <location>
        <begin position="415"/>
        <end position="434"/>
    </location>
</feature>
<dbReference type="OrthoDB" id="9807111at2"/>
<dbReference type="STRING" id="1385369.N825_18445"/>
<accession>W9H6S5</accession>
<keyword evidence="6 8" id="KW-0472">Membrane</keyword>
<protein>
    <submittedName>
        <fullName evidence="9">Fusaric acid resistance protein</fullName>
    </submittedName>
</protein>
<keyword evidence="2" id="KW-0813">Transport</keyword>
<dbReference type="EMBL" id="AVFL01000002">
    <property type="protein sequence ID" value="EWY41935.1"/>
    <property type="molecule type" value="Genomic_DNA"/>
</dbReference>
<feature type="transmembrane region" description="Helical" evidence="8">
    <location>
        <begin position="440"/>
        <end position="459"/>
    </location>
</feature>
<dbReference type="AlphaFoldDB" id="W9H6S5"/>
<dbReference type="Proteomes" id="UP000019486">
    <property type="component" value="Unassembled WGS sequence"/>
</dbReference>
<sequence length="670" mass="71539">MFLFDTRNLLFAAKAFGASMLALYIAFAMDLPRPSWSMLTVFIVAQPYTGMVMSKAAYRVLGTVIGSVVAVIATTTFSGSPELLSLFMALWVGFCVYVTVLDRTPRSYAFMLAGYTAGIIAFPVVDTPYLIFDTAIARCQEIILGILCMVVVSQVVFPQRVGTQLMGRLTAWLDDAGRWSADVLTEASTGAAAEADRHRLIVNAAALDALRVHASYDTPEMRTAEAGVRRLQRRLQMLLSNVVSTQDRLVALRRDRPDLADGLRPLLGDVSAWIQGPGEASNATGGDAVRDGLLARIDAAAPSDTDIRRDADALLVRSLLARVRDLITYWDESGKLRAAIQTGARVTSREGVPSLHRDHLAAALSGVAAVVSVALCVGFWIATGWSHGYLAAMMSAVGASLFATLDNPAQATAKFLNLAVVAMVIASGYLLFVLPAVTSFPILVLVLVPVFIPLAAAMASPLHFPVALPVLITTAATLALQNSFTIDYADFVNGGIAQVVGLGSAVVALKLVRSLGADWTVHRLMAAIRHDLARLAAGDARLDRHRFEGRMYDRLSGLVPRLALVSAEPEGRDLMRDALAGLRVGLNLLALRRDRSALPKGAAEELSRVLAAVGGHFASSGGERSVEELRGVLDAAVARLSAMETGDAGTEVLLSLFGIRQALVHFQRPA</sequence>
<evidence type="ECO:0000256" key="8">
    <source>
        <dbReference type="SAM" id="Phobius"/>
    </source>
</evidence>
<dbReference type="PANTHER" id="PTHR30509:SF9">
    <property type="entry name" value="MULTIDRUG RESISTANCE PROTEIN MDTO"/>
    <property type="match status" value="1"/>
</dbReference>
<keyword evidence="3" id="KW-1003">Cell membrane</keyword>
<dbReference type="Pfam" id="PF04632">
    <property type="entry name" value="FUSC"/>
    <property type="match status" value="1"/>
</dbReference>
<evidence type="ECO:0000313" key="10">
    <source>
        <dbReference type="Proteomes" id="UP000019486"/>
    </source>
</evidence>
<feature type="transmembrane region" description="Helical" evidence="8">
    <location>
        <begin position="135"/>
        <end position="157"/>
    </location>
</feature>
<reference evidence="9 10" key="1">
    <citation type="submission" date="2013-08" db="EMBL/GenBank/DDBJ databases">
        <title>The genome sequence of Skermanella stibiiresistens.</title>
        <authorList>
            <person name="Zhu W."/>
            <person name="Wang G."/>
        </authorList>
    </citation>
    <scope>NUCLEOTIDE SEQUENCE [LARGE SCALE GENOMIC DNA]</scope>
    <source>
        <strain evidence="9 10">SB22</strain>
    </source>
</reference>